<dbReference type="EMBL" id="JAQJZL010000010">
    <property type="protein sequence ID" value="KAJ6034204.1"/>
    <property type="molecule type" value="Genomic_DNA"/>
</dbReference>
<keyword evidence="2" id="KW-1185">Reference proteome</keyword>
<dbReference type="SUPFAM" id="SSF51197">
    <property type="entry name" value="Clavaminate synthase-like"/>
    <property type="match status" value="1"/>
</dbReference>
<proteinExistence type="predicted"/>
<evidence type="ECO:0000313" key="1">
    <source>
        <dbReference type="EMBL" id="KAJ6034204.1"/>
    </source>
</evidence>
<dbReference type="Pfam" id="PF05721">
    <property type="entry name" value="PhyH"/>
    <property type="match status" value="1"/>
</dbReference>
<keyword evidence="1" id="KW-0560">Oxidoreductase</keyword>
<comment type="caution">
    <text evidence="1">The sequence shown here is derived from an EMBL/GenBank/DDBJ whole genome shotgun (WGS) entry which is preliminary data.</text>
</comment>
<dbReference type="InterPro" id="IPR008775">
    <property type="entry name" value="Phytyl_CoA_dOase-like"/>
</dbReference>
<dbReference type="Gene3D" id="2.60.120.620">
    <property type="entry name" value="q2cbj1_9rhob like domain"/>
    <property type="match status" value="1"/>
</dbReference>
<keyword evidence="1" id="KW-0223">Dioxygenase</keyword>
<dbReference type="GO" id="GO:0051213">
    <property type="term" value="F:dioxygenase activity"/>
    <property type="evidence" value="ECO:0007669"/>
    <property type="project" value="UniProtKB-KW"/>
</dbReference>
<protein>
    <submittedName>
        <fullName evidence="1">Phytanoyl-CoA dioxygenase</fullName>
    </submittedName>
</protein>
<gene>
    <name evidence="1" type="ORF">N7460_008379</name>
</gene>
<dbReference type="Proteomes" id="UP001219568">
    <property type="component" value="Unassembled WGS sequence"/>
</dbReference>
<accession>A0AAD6I5N4</accession>
<evidence type="ECO:0000313" key="2">
    <source>
        <dbReference type="Proteomes" id="UP001219568"/>
    </source>
</evidence>
<reference evidence="1" key="1">
    <citation type="journal article" date="2023" name="IMA Fungus">
        <title>Comparative genomic study of the Penicillium genus elucidates a diverse pangenome and 15 lateral gene transfer events.</title>
        <authorList>
            <person name="Petersen C."/>
            <person name="Sorensen T."/>
            <person name="Nielsen M.R."/>
            <person name="Sondergaard T.E."/>
            <person name="Sorensen J.L."/>
            <person name="Fitzpatrick D.A."/>
            <person name="Frisvad J.C."/>
            <person name="Nielsen K.L."/>
        </authorList>
    </citation>
    <scope>NUCLEOTIDE SEQUENCE</scope>
    <source>
        <strain evidence="1">IBT 15450</strain>
    </source>
</reference>
<dbReference type="AlphaFoldDB" id="A0AAD6I5N4"/>
<name>A0AAD6I5N4_PENCN</name>
<sequence length="203" mass="22517">MGIGGLRSCTPDTPWMPYEEVNSDGKRVLSRTENFANSHAGFDGFLRGQRAMSVLQQLAGEEMILFKEKINHKLAGSANGGLEVVDGCYRMDIPLGSDWCIEPTWVKMSIWTPAELESGDILIFGSYLAHRSGANTSPKDRRAIYATYNCAAEGSLHDQYCLDRQKLWPATHMQKEGESYEEGRARYAFGSPMLTVDSKAIPA</sequence>
<reference evidence="1" key="2">
    <citation type="submission" date="2023-01" db="EMBL/GenBank/DDBJ databases">
        <authorList>
            <person name="Petersen C."/>
        </authorList>
    </citation>
    <scope>NUCLEOTIDE SEQUENCE</scope>
    <source>
        <strain evidence="1">IBT 15450</strain>
    </source>
</reference>
<organism evidence="1 2">
    <name type="scientific">Penicillium canescens</name>
    <dbReference type="NCBI Taxonomy" id="5083"/>
    <lineage>
        <taxon>Eukaryota</taxon>
        <taxon>Fungi</taxon>
        <taxon>Dikarya</taxon>
        <taxon>Ascomycota</taxon>
        <taxon>Pezizomycotina</taxon>
        <taxon>Eurotiomycetes</taxon>
        <taxon>Eurotiomycetidae</taxon>
        <taxon>Eurotiales</taxon>
        <taxon>Aspergillaceae</taxon>
        <taxon>Penicillium</taxon>
    </lineage>
</organism>